<dbReference type="InterPro" id="IPR029063">
    <property type="entry name" value="SAM-dependent_MTases_sf"/>
</dbReference>
<evidence type="ECO:0008006" key="3">
    <source>
        <dbReference type="Google" id="ProtNLM"/>
    </source>
</evidence>
<protein>
    <recommendedName>
        <fullName evidence="3">DNA (cytosine-5-)-methyltransferase</fullName>
    </recommendedName>
</protein>
<dbReference type="SUPFAM" id="SSF53335">
    <property type="entry name" value="S-adenosyl-L-methionine-dependent methyltransferases"/>
    <property type="match status" value="1"/>
</dbReference>
<proteinExistence type="predicted"/>
<evidence type="ECO:0000313" key="2">
    <source>
        <dbReference type="EMBL" id="KKM85882.1"/>
    </source>
</evidence>
<evidence type="ECO:0000256" key="1">
    <source>
        <dbReference type="SAM" id="MobiDB-lite"/>
    </source>
</evidence>
<dbReference type="EMBL" id="LAZR01007339">
    <property type="protein sequence ID" value="KKM85882.1"/>
    <property type="molecule type" value="Genomic_DNA"/>
</dbReference>
<reference evidence="2" key="1">
    <citation type="journal article" date="2015" name="Nature">
        <title>Complex archaea that bridge the gap between prokaryotes and eukaryotes.</title>
        <authorList>
            <person name="Spang A."/>
            <person name="Saw J.H."/>
            <person name="Jorgensen S.L."/>
            <person name="Zaremba-Niedzwiedzka K."/>
            <person name="Martijn J."/>
            <person name="Lind A.E."/>
            <person name="van Eijk R."/>
            <person name="Schleper C."/>
            <person name="Guy L."/>
            <person name="Ettema T.J."/>
        </authorList>
    </citation>
    <scope>NUCLEOTIDE SEQUENCE</scope>
</reference>
<feature type="region of interest" description="Disordered" evidence="1">
    <location>
        <begin position="144"/>
        <end position="167"/>
    </location>
</feature>
<organism evidence="2">
    <name type="scientific">marine sediment metagenome</name>
    <dbReference type="NCBI Taxonomy" id="412755"/>
    <lineage>
        <taxon>unclassified sequences</taxon>
        <taxon>metagenomes</taxon>
        <taxon>ecological metagenomes</taxon>
    </lineage>
</organism>
<dbReference type="CDD" id="cd02440">
    <property type="entry name" value="AdoMet_MTases"/>
    <property type="match status" value="1"/>
</dbReference>
<feature type="compositionally biased region" description="Basic residues" evidence="1">
    <location>
        <begin position="150"/>
        <end position="163"/>
    </location>
</feature>
<dbReference type="AlphaFoldDB" id="A0A0F9NXB7"/>
<gene>
    <name evidence="2" type="ORF">LCGC14_1284490</name>
</gene>
<accession>A0A0F9NXB7</accession>
<comment type="caution">
    <text evidence="2">The sequence shown here is derived from an EMBL/GenBank/DDBJ whole genome shotgun (WGS) entry which is preliminary data.</text>
</comment>
<name>A0A0F9NXB7_9ZZZZ</name>
<sequence length="181" mass="20249">MKKILDLCGGTGAWSKPYKDAGYNVTVYDVKTGRDVRLLQRIDNVYGILAAPVCTVFAGSGAKWRDLRSISEVLEGLSIVDACLRIIFACDPVFWVMENPVGWLRDYIGKPVMYFDPSDYGDPYTKKTCLWGKFNIPKKTPVEPTQGSKMHLKYGGRSGKTKTMRSTTPPGFSKAFFKANR</sequence>